<sequence>MAIMPKQCLSSVFVRNMVFPYLRVWKSSNIDSIDCFTNELVEKQSSQWKVQVEKRLQEEMKFMKNHQRITVEKARRKLETHLEIDVRNLDECQLRHLCAIAMEQQNSKELSFLLGESTKWRSNLSEETLIHVLEFAAESANRDVMEDLRKFCRKIQPEFLLKKQDFVLSEIRILWKEGNIDKALDVIRDVYQKLLPENLPEAHRILRIFAKETVGQKSEGVLVALIKVADDISTRSGDNFALGILWRDCFFSHWFSDQKIAVELFRNHCAVREFVRKQVKTIVFRLLLKHRLETVYRLIELLLDPAVDMKPSCKDVLMLLFDYQYWRHNSAGCSEILQSSVNLGIPLDSEYERKLVILLLKPRTIITSRNKAVPVVKYRF</sequence>
<dbReference type="VEuPathDB" id="VectorBase:PPAPM1_009732"/>
<accession>A0A1B0DIF7</accession>
<reference evidence="1" key="1">
    <citation type="submission" date="2022-08" db="UniProtKB">
        <authorList>
            <consortium name="EnsemblMetazoa"/>
        </authorList>
    </citation>
    <scope>IDENTIFICATION</scope>
    <source>
        <strain evidence="1">Israel</strain>
    </source>
</reference>
<keyword evidence="2" id="KW-1185">Reference proteome</keyword>
<dbReference type="VEuPathDB" id="VectorBase:PPAI007942"/>
<dbReference type="AlphaFoldDB" id="A0A1B0DIF7"/>
<proteinExistence type="predicted"/>
<evidence type="ECO:0000313" key="2">
    <source>
        <dbReference type="Proteomes" id="UP000092462"/>
    </source>
</evidence>
<evidence type="ECO:0000313" key="1">
    <source>
        <dbReference type="EnsemblMetazoa" id="PPAI007942-PA"/>
    </source>
</evidence>
<protein>
    <submittedName>
        <fullName evidence="1">Uncharacterized protein</fullName>
    </submittedName>
</protein>
<organism evidence="1 2">
    <name type="scientific">Phlebotomus papatasi</name>
    <name type="common">Sandfly</name>
    <dbReference type="NCBI Taxonomy" id="29031"/>
    <lineage>
        <taxon>Eukaryota</taxon>
        <taxon>Metazoa</taxon>
        <taxon>Ecdysozoa</taxon>
        <taxon>Arthropoda</taxon>
        <taxon>Hexapoda</taxon>
        <taxon>Insecta</taxon>
        <taxon>Pterygota</taxon>
        <taxon>Neoptera</taxon>
        <taxon>Endopterygota</taxon>
        <taxon>Diptera</taxon>
        <taxon>Nematocera</taxon>
        <taxon>Psychodoidea</taxon>
        <taxon>Psychodidae</taxon>
        <taxon>Phlebotomus</taxon>
        <taxon>Phlebotomus</taxon>
    </lineage>
</organism>
<dbReference type="EMBL" id="AJVK01034395">
    <property type="status" value="NOT_ANNOTATED_CDS"/>
    <property type="molecule type" value="Genomic_DNA"/>
</dbReference>
<dbReference type="EnsemblMetazoa" id="PPAI007942-RA">
    <property type="protein sequence ID" value="PPAI007942-PA"/>
    <property type="gene ID" value="PPAI007942"/>
</dbReference>
<dbReference type="Proteomes" id="UP000092462">
    <property type="component" value="Unassembled WGS sequence"/>
</dbReference>
<name>A0A1B0DIF7_PHLPP</name>